<organism evidence="2 3">
    <name type="scientific">Flavobacterium arcticum</name>
    <dbReference type="NCBI Taxonomy" id="1784713"/>
    <lineage>
        <taxon>Bacteria</taxon>
        <taxon>Pseudomonadati</taxon>
        <taxon>Bacteroidota</taxon>
        <taxon>Flavobacteriia</taxon>
        <taxon>Flavobacteriales</taxon>
        <taxon>Flavobacteriaceae</taxon>
        <taxon>Flavobacterium</taxon>
    </lineage>
</organism>
<keyword evidence="1" id="KW-0812">Transmembrane</keyword>
<dbReference type="InterPro" id="IPR037104">
    <property type="entry name" value="Annexin_sf"/>
</dbReference>
<keyword evidence="3" id="KW-1185">Reference proteome</keyword>
<dbReference type="Proteomes" id="UP000253951">
    <property type="component" value="Chromosome"/>
</dbReference>
<dbReference type="EMBL" id="CP031188">
    <property type="protein sequence ID" value="AXG72941.1"/>
    <property type="molecule type" value="Genomic_DNA"/>
</dbReference>
<evidence type="ECO:0000313" key="3">
    <source>
        <dbReference type="Proteomes" id="UP000253951"/>
    </source>
</evidence>
<feature type="transmembrane region" description="Helical" evidence="1">
    <location>
        <begin position="12"/>
        <end position="28"/>
    </location>
</feature>
<proteinExistence type="predicted"/>
<dbReference type="Gene3D" id="1.10.220.10">
    <property type="entry name" value="Annexin"/>
    <property type="match status" value="1"/>
</dbReference>
<protein>
    <recommendedName>
        <fullName evidence="4">Annexin</fullName>
    </recommendedName>
</protein>
<dbReference type="OrthoDB" id="1365308at2"/>
<evidence type="ECO:0000256" key="1">
    <source>
        <dbReference type="SAM" id="Phobius"/>
    </source>
</evidence>
<keyword evidence="1" id="KW-1133">Transmembrane helix</keyword>
<keyword evidence="1" id="KW-0472">Membrane</keyword>
<accession>A0A345H8N1</accession>
<dbReference type="GO" id="GO:0005544">
    <property type="term" value="F:calcium-dependent phospholipid binding"/>
    <property type="evidence" value="ECO:0007669"/>
    <property type="project" value="InterPro"/>
</dbReference>
<reference evidence="2 3" key="1">
    <citation type="submission" date="2018-07" db="EMBL/GenBank/DDBJ databases">
        <title>Complete genome sequence of Flavobacterium arcticum type strain SM1502T.</title>
        <authorList>
            <person name="Li Y."/>
            <person name="Li D.-D."/>
        </authorList>
    </citation>
    <scope>NUCLEOTIDE SEQUENCE [LARGE SCALE GENOMIC DNA]</scope>
    <source>
        <strain evidence="2 3">SM1502</strain>
    </source>
</reference>
<dbReference type="RefSeq" id="WP_114676704.1">
    <property type="nucleotide sequence ID" value="NZ_CP031188.1"/>
</dbReference>
<evidence type="ECO:0000313" key="2">
    <source>
        <dbReference type="EMBL" id="AXG72941.1"/>
    </source>
</evidence>
<dbReference type="KEGG" id="fat:DVK85_01315"/>
<gene>
    <name evidence="2" type="ORF">DVK85_01315</name>
</gene>
<dbReference type="SUPFAM" id="SSF47874">
    <property type="entry name" value="Annexin"/>
    <property type="match status" value="1"/>
</dbReference>
<sequence>MDVSQKYKKPLLITGGVLAVFILYRVIVGKIDNSGSQYDTTGNGNSAPIDAQAIAETLYNAMKISGTDEQAIKNALQPVNATQFKQIVTAFGQRSYNKTMGNIYEYFGNTLNKYGLKEWLKNELNASEYETLRLKYPTEL</sequence>
<evidence type="ECO:0008006" key="4">
    <source>
        <dbReference type="Google" id="ProtNLM"/>
    </source>
</evidence>
<dbReference type="GO" id="GO:0005509">
    <property type="term" value="F:calcium ion binding"/>
    <property type="evidence" value="ECO:0007669"/>
    <property type="project" value="InterPro"/>
</dbReference>
<dbReference type="AlphaFoldDB" id="A0A345H8N1"/>
<name>A0A345H8N1_9FLAO</name>